<proteinExistence type="predicted"/>
<evidence type="ECO:0000313" key="2">
    <source>
        <dbReference type="Proteomes" id="UP000671119"/>
    </source>
</evidence>
<protein>
    <submittedName>
        <fullName evidence="1">Uncharacterized protein</fullName>
    </submittedName>
</protein>
<dbReference type="AlphaFoldDB" id="A0ABD4Q5A9"/>
<name>A0ABD4Q5A9_MYCTX</name>
<accession>A0ABD4Q5A9</accession>
<sequence>RERTLSTLNKIGQLITDPTVRNIIGQPRSRLSFRDIMDSRKILIVRLAQGELGMQKSSLIGALLVSALHTAALQRSIVRT</sequence>
<organism evidence="1 2">
    <name type="scientific">Mycobacterium tuberculosis</name>
    <dbReference type="NCBI Taxonomy" id="1773"/>
    <lineage>
        <taxon>Bacteria</taxon>
        <taxon>Bacillati</taxon>
        <taxon>Actinomycetota</taxon>
        <taxon>Actinomycetes</taxon>
        <taxon>Mycobacteriales</taxon>
        <taxon>Mycobacteriaceae</taxon>
        <taxon>Mycobacterium</taxon>
        <taxon>Mycobacterium tuberculosis complex</taxon>
    </lineage>
</organism>
<evidence type="ECO:0000313" key="1">
    <source>
        <dbReference type="EMBL" id="MBP0685800.1"/>
    </source>
</evidence>
<comment type="caution">
    <text evidence="1">The sequence shown here is derived from an EMBL/GenBank/DDBJ whole genome shotgun (WGS) entry which is preliminary data.</text>
</comment>
<dbReference type="EMBL" id="JAGIZI010000574">
    <property type="protein sequence ID" value="MBP0685800.1"/>
    <property type="molecule type" value="Genomic_DNA"/>
</dbReference>
<dbReference type="RefSeq" id="WP_209925594.1">
    <property type="nucleotide sequence ID" value="NZ_JAGIZI010000574.1"/>
</dbReference>
<feature type="non-terminal residue" evidence="1">
    <location>
        <position position="80"/>
    </location>
</feature>
<reference evidence="1 2" key="1">
    <citation type="submission" date="2021-03" db="EMBL/GenBank/DDBJ databases">
        <title>Whole Genome Sequencing of Mycobacterium tuberculosis clinical isolates from Arunachal Pradesh, India.</title>
        <authorList>
            <person name="Singh S."/>
            <person name="Mudliar S.R."/>
            <person name="Kulsum U."/>
            <person name="Rufai S.B."/>
            <person name="Singh P.K."/>
            <person name="Umpo M."/>
            <person name="Nyori M."/>
        </authorList>
    </citation>
    <scope>NUCLEOTIDE SEQUENCE [LARGE SCALE GENOMIC DNA]</scope>
    <source>
        <strain evidence="1 2">OMICS/BPL/0142/20/SP</strain>
    </source>
</reference>
<feature type="non-terminal residue" evidence="1">
    <location>
        <position position="1"/>
    </location>
</feature>
<gene>
    <name evidence="1" type="ORF">J8J21_22395</name>
</gene>
<dbReference type="Proteomes" id="UP000671119">
    <property type="component" value="Unassembled WGS sequence"/>
</dbReference>